<sequence length="93" mass="10548">MIIGVCTVELLIYDTNSLKDKRHVIKSIIGRIKSRFNVSISEIGNNDKWQSSVIGFSCVTNETHHANSVISNVLNFIERDNRVEISHHSIEIL</sequence>
<protein>
    <submittedName>
        <fullName evidence="1">DUF503 domain-containing protein</fullName>
    </submittedName>
</protein>
<evidence type="ECO:0000313" key="2">
    <source>
        <dbReference type="Proteomes" id="UP000724672"/>
    </source>
</evidence>
<dbReference type="Gene3D" id="3.30.70.1120">
    <property type="entry name" value="TT1725-like"/>
    <property type="match status" value="1"/>
</dbReference>
<dbReference type="AlphaFoldDB" id="A0A942UVX5"/>
<proteinExistence type="predicted"/>
<name>A0A942UVX5_9FIRM</name>
<accession>A0A942UVX5</accession>
<dbReference type="PANTHER" id="PTHR36441:SF1">
    <property type="entry name" value="DUF503 DOMAIN-CONTAINING PROTEIN"/>
    <property type="match status" value="1"/>
</dbReference>
<dbReference type="EMBL" id="WSFT01000021">
    <property type="protein sequence ID" value="MBS4537799.1"/>
    <property type="molecule type" value="Genomic_DNA"/>
</dbReference>
<dbReference type="InterPro" id="IPR007546">
    <property type="entry name" value="DUF503"/>
</dbReference>
<organism evidence="1 2">
    <name type="scientific">Anaeromonas frigoriresistens</name>
    <dbReference type="NCBI Taxonomy" id="2683708"/>
    <lineage>
        <taxon>Bacteria</taxon>
        <taxon>Bacillati</taxon>
        <taxon>Bacillota</taxon>
        <taxon>Tissierellia</taxon>
        <taxon>Tissierellales</taxon>
        <taxon>Thermohalobacteraceae</taxon>
        <taxon>Anaeromonas</taxon>
    </lineage>
</organism>
<dbReference type="RefSeq" id="WP_203365726.1">
    <property type="nucleotide sequence ID" value="NZ_WSFT01000021.1"/>
</dbReference>
<dbReference type="PANTHER" id="PTHR36441">
    <property type="entry name" value="HYPOTHETICAL CYTOSOLIC PROTEIN"/>
    <property type="match status" value="1"/>
</dbReference>
<gene>
    <name evidence="1" type="ORF">GOQ27_04960</name>
</gene>
<dbReference type="Proteomes" id="UP000724672">
    <property type="component" value="Unassembled WGS sequence"/>
</dbReference>
<dbReference type="SUPFAM" id="SSF103007">
    <property type="entry name" value="Hypothetical protein TT1725"/>
    <property type="match status" value="1"/>
</dbReference>
<evidence type="ECO:0000313" key="1">
    <source>
        <dbReference type="EMBL" id="MBS4537799.1"/>
    </source>
</evidence>
<reference evidence="1" key="1">
    <citation type="submission" date="2019-12" db="EMBL/GenBank/DDBJ databases">
        <title>Clostridiaceae gen. nov. sp. nov., isolated from sediment in Xinjiang, China.</title>
        <authorList>
            <person name="Zhang R."/>
        </authorList>
    </citation>
    <scope>NUCLEOTIDE SEQUENCE</scope>
    <source>
        <strain evidence="1">D2Q-11</strain>
    </source>
</reference>
<dbReference type="InterPro" id="IPR036746">
    <property type="entry name" value="TT1725-like_sf"/>
</dbReference>
<keyword evidence="2" id="KW-1185">Reference proteome</keyword>
<comment type="caution">
    <text evidence="1">The sequence shown here is derived from an EMBL/GenBank/DDBJ whole genome shotgun (WGS) entry which is preliminary data.</text>
</comment>
<dbReference type="Pfam" id="PF04456">
    <property type="entry name" value="DUF503"/>
    <property type="match status" value="1"/>
</dbReference>